<sequence>MDDTAARAAPGPLNVNSLRWKIAALVALAACGVALGIGVLVHRSTFDRSLALGRERATAALLPIVDAYRRTGSTGGTFAADAAPPAALTRQVRRSDQMATWYDDGNPEVPWMWAAQRVDGRVLAAQVDMGADLRSLRALDRHIVMASLAALAVVVPLAALAAELPNRRLRRVARTARRIAAGDLDARTSGRGHDRAGSVAGGRRGDEISEIAATVDLMADSLRDRLLSERRFTADVAHELRTPLMGLVTAAGLLPESEATDLVRDRVGALRALVENLLEISRLDAGVERADLARVPLGEVVEESVARTGLPARVTDAGAAMTETDPRRLDRIVANLVINAHRHGRAPVEVAVEGTSVVVRDHGPGFPDAVLDGGPQRFRTGAAERGHGHGLGLTIALGQARVIGATLTFANAPDGGAVATLRLPVPHPAGAHATDHTNG</sequence>
<evidence type="ECO:0000256" key="3">
    <source>
        <dbReference type="ARBA" id="ARBA00012438"/>
    </source>
</evidence>
<evidence type="ECO:0000256" key="4">
    <source>
        <dbReference type="ARBA" id="ARBA00022553"/>
    </source>
</evidence>
<dbReference type="Pfam" id="PF02518">
    <property type="entry name" value="HATPase_c"/>
    <property type="match status" value="1"/>
</dbReference>
<accession>A0ABW2NZ73</accession>
<evidence type="ECO:0000256" key="10">
    <source>
        <dbReference type="SAM" id="Phobius"/>
    </source>
</evidence>
<keyword evidence="9" id="KW-0902">Two-component regulatory system</keyword>
<dbReference type="CDD" id="cd06225">
    <property type="entry name" value="HAMP"/>
    <property type="match status" value="1"/>
</dbReference>
<dbReference type="PANTHER" id="PTHR45436">
    <property type="entry name" value="SENSOR HISTIDINE KINASE YKOH"/>
    <property type="match status" value="1"/>
</dbReference>
<dbReference type="PROSITE" id="PS50109">
    <property type="entry name" value="HIS_KIN"/>
    <property type="match status" value="1"/>
</dbReference>
<feature type="transmembrane region" description="Helical" evidence="10">
    <location>
        <begin position="20"/>
        <end position="41"/>
    </location>
</feature>
<dbReference type="SUPFAM" id="SSF55874">
    <property type="entry name" value="ATPase domain of HSP90 chaperone/DNA topoisomerase II/histidine kinase"/>
    <property type="match status" value="1"/>
</dbReference>
<dbReference type="Gene3D" id="6.10.340.10">
    <property type="match status" value="1"/>
</dbReference>
<evidence type="ECO:0000259" key="12">
    <source>
        <dbReference type="PROSITE" id="PS50885"/>
    </source>
</evidence>
<dbReference type="SMART" id="SM00304">
    <property type="entry name" value="HAMP"/>
    <property type="match status" value="1"/>
</dbReference>
<evidence type="ECO:0000256" key="8">
    <source>
        <dbReference type="ARBA" id="ARBA00022989"/>
    </source>
</evidence>
<dbReference type="InterPro" id="IPR003594">
    <property type="entry name" value="HATPase_dom"/>
</dbReference>
<organism evidence="13 14">
    <name type="scientific">Sphaerisporangium rhizosphaerae</name>
    <dbReference type="NCBI Taxonomy" id="2269375"/>
    <lineage>
        <taxon>Bacteria</taxon>
        <taxon>Bacillati</taxon>
        <taxon>Actinomycetota</taxon>
        <taxon>Actinomycetes</taxon>
        <taxon>Streptosporangiales</taxon>
        <taxon>Streptosporangiaceae</taxon>
        <taxon>Sphaerisporangium</taxon>
    </lineage>
</organism>
<keyword evidence="14" id="KW-1185">Reference proteome</keyword>
<evidence type="ECO:0000256" key="6">
    <source>
        <dbReference type="ARBA" id="ARBA00022692"/>
    </source>
</evidence>
<feature type="domain" description="Histidine kinase" evidence="11">
    <location>
        <begin position="235"/>
        <end position="427"/>
    </location>
</feature>
<dbReference type="CDD" id="cd00082">
    <property type="entry name" value="HisKA"/>
    <property type="match status" value="1"/>
</dbReference>
<proteinExistence type="predicted"/>
<dbReference type="Gene3D" id="1.10.287.130">
    <property type="match status" value="1"/>
</dbReference>
<dbReference type="InterPro" id="IPR036097">
    <property type="entry name" value="HisK_dim/P_sf"/>
</dbReference>
<evidence type="ECO:0000256" key="5">
    <source>
        <dbReference type="ARBA" id="ARBA00022679"/>
    </source>
</evidence>
<dbReference type="Pfam" id="PF00512">
    <property type="entry name" value="HisKA"/>
    <property type="match status" value="1"/>
</dbReference>
<keyword evidence="4" id="KW-0597">Phosphoprotein</keyword>
<dbReference type="GO" id="GO:0016301">
    <property type="term" value="F:kinase activity"/>
    <property type="evidence" value="ECO:0007669"/>
    <property type="project" value="UniProtKB-KW"/>
</dbReference>
<keyword evidence="5" id="KW-0808">Transferase</keyword>
<evidence type="ECO:0000313" key="14">
    <source>
        <dbReference type="Proteomes" id="UP001596496"/>
    </source>
</evidence>
<dbReference type="EC" id="2.7.13.3" evidence="3"/>
<dbReference type="EMBL" id="JBHTCG010000004">
    <property type="protein sequence ID" value="MFC7382144.1"/>
    <property type="molecule type" value="Genomic_DNA"/>
</dbReference>
<name>A0ABW2NZ73_9ACTN</name>
<dbReference type="SMART" id="SM00388">
    <property type="entry name" value="HisKA"/>
    <property type="match status" value="1"/>
</dbReference>
<dbReference type="InterPro" id="IPR036890">
    <property type="entry name" value="HATPase_C_sf"/>
</dbReference>
<dbReference type="PROSITE" id="PS50885">
    <property type="entry name" value="HAMP"/>
    <property type="match status" value="1"/>
</dbReference>
<dbReference type="Gene3D" id="3.30.565.10">
    <property type="entry name" value="Histidine kinase-like ATPase, C-terminal domain"/>
    <property type="match status" value="1"/>
</dbReference>
<dbReference type="Proteomes" id="UP001596496">
    <property type="component" value="Unassembled WGS sequence"/>
</dbReference>
<comment type="subcellular location">
    <subcellularLocation>
        <location evidence="2">Cell membrane</location>
    </subcellularLocation>
</comment>
<keyword evidence="7 13" id="KW-0418">Kinase</keyword>
<evidence type="ECO:0000259" key="11">
    <source>
        <dbReference type="PROSITE" id="PS50109"/>
    </source>
</evidence>
<keyword evidence="6 10" id="KW-0812">Transmembrane</keyword>
<reference evidence="14" key="1">
    <citation type="journal article" date="2019" name="Int. J. Syst. Evol. Microbiol.">
        <title>The Global Catalogue of Microorganisms (GCM) 10K type strain sequencing project: providing services to taxonomists for standard genome sequencing and annotation.</title>
        <authorList>
            <consortium name="The Broad Institute Genomics Platform"/>
            <consortium name="The Broad Institute Genome Sequencing Center for Infectious Disease"/>
            <person name="Wu L."/>
            <person name="Ma J."/>
        </authorList>
    </citation>
    <scope>NUCLEOTIDE SEQUENCE [LARGE SCALE GENOMIC DNA]</scope>
    <source>
        <strain evidence="14">CECT 7649</strain>
    </source>
</reference>
<dbReference type="SUPFAM" id="SSF47384">
    <property type="entry name" value="Homodimeric domain of signal transducing histidine kinase"/>
    <property type="match status" value="1"/>
</dbReference>
<dbReference type="InterPro" id="IPR050428">
    <property type="entry name" value="TCS_sensor_his_kinase"/>
</dbReference>
<dbReference type="SMART" id="SM00387">
    <property type="entry name" value="HATPase_c"/>
    <property type="match status" value="1"/>
</dbReference>
<dbReference type="InterPro" id="IPR005467">
    <property type="entry name" value="His_kinase_dom"/>
</dbReference>
<dbReference type="Pfam" id="PF00672">
    <property type="entry name" value="HAMP"/>
    <property type="match status" value="1"/>
</dbReference>
<protein>
    <recommendedName>
        <fullName evidence="3">histidine kinase</fullName>
        <ecNumber evidence="3">2.7.13.3</ecNumber>
    </recommendedName>
</protein>
<feature type="transmembrane region" description="Helical" evidence="10">
    <location>
        <begin position="143"/>
        <end position="162"/>
    </location>
</feature>
<keyword evidence="10" id="KW-0472">Membrane</keyword>
<gene>
    <name evidence="13" type="ORF">ACFQSB_07985</name>
</gene>
<evidence type="ECO:0000256" key="9">
    <source>
        <dbReference type="ARBA" id="ARBA00023012"/>
    </source>
</evidence>
<evidence type="ECO:0000313" key="13">
    <source>
        <dbReference type="EMBL" id="MFC7382144.1"/>
    </source>
</evidence>
<dbReference type="InterPro" id="IPR003660">
    <property type="entry name" value="HAMP_dom"/>
</dbReference>
<evidence type="ECO:0000256" key="1">
    <source>
        <dbReference type="ARBA" id="ARBA00000085"/>
    </source>
</evidence>
<dbReference type="RefSeq" id="WP_380825289.1">
    <property type="nucleotide sequence ID" value="NZ_JBHTCG010000004.1"/>
</dbReference>
<dbReference type="InterPro" id="IPR003661">
    <property type="entry name" value="HisK_dim/P_dom"/>
</dbReference>
<comment type="catalytic activity">
    <reaction evidence="1">
        <text>ATP + protein L-histidine = ADP + protein N-phospho-L-histidine.</text>
        <dbReference type="EC" id="2.7.13.3"/>
    </reaction>
</comment>
<feature type="domain" description="HAMP" evidence="12">
    <location>
        <begin position="167"/>
        <end position="227"/>
    </location>
</feature>
<comment type="caution">
    <text evidence="13">The sequence shown here is derived from an EMBL/GenBank/DDBJ whole genome shotgun (WGS) entry which is preliminary data.</text>
</comment>
<dbReference type="PANTHER" id="PTHR45436:SF5">
    <property type="entry name" value="SENSOR HISTIDINE KINASE TRCS"/>
    <property type="match status" value="1"/>
</dbReference>
<keyword evidence="8 10" id="KW-1133">Transmembrane helix</keyword>
<evidence type="ECO:0000256" key="2">
    <source>
        <dbReference type="ARBA" id="ARBA00004236"/>
    </source>
</evidence>
<evidence type="ECO:0000256" key="7">
    <source>
        <dbReference type="ARBA" id="ARBA00022777"/>
    </source>
</evidence>